<evidence type="ECO:0000313" key="1">
    <source>
        <dbReference type="EMBL" id="QSS54379.1"/>
    </source>
</evidence>
<dbReference type="AlphaFoldDB" id="A0A8A1LK41"/>
<sequence>MVMMFIDTRFKTVGDHFSPGENGNASFNSSCNESNFMLVFNIETERLLRSFTVMVMGNRY</sequence>
<protein>
    <submittedName>
        <fullName evidence="1">Uncharacterized protein</fullName>
    </submittedName>
</protein>
<dbReference type="Proteomes" id="UP000663419">
    <property type="component" value="Chromosome 3"/>
</dbReference>
<proteinExistence type="predicted"/>
<dbReference type="EMBL" id="CP069104">
    <property type="protein sequence ID" value="QSS54379.1"/>
    <property type="molecule type" value="Genomic_DNA"/>
</dbReference>
<reference evidence="1" key="1">
    <citation type="submission" date="2021-01" db="EMBL/GenBank/DDBJ databases">
        <title>Chromosome-level genome assembly of a human fungal pathogen reveals clustering of transcriptionally co-regulated genes.</title>
        <authorList>
            <person name="Voorhies M."/>
            <person name="Cohen S."/>
            <person name="Shea T.P."/>
            <person name="Petrus S."/>
            <person name="Munoz J.F."/>
            <person name="Poplawski S."/>
            <person name="Goldman W.E."/>
            <person name="Michael T."/>
            <person name="Cuomo C.A."/>
            <person name="Sil A."/>
            <person name="Beyhan S."/>
        </authorList>
    </citation>
    <scope>NUCLEOTIDE SEQUENCE</scope>
    <source>
        <strain evidence="1">H88</strain>
    </source>
</reference>
<name>A0A8A1LK41_AJEC8</name>
<accession>A0A8A1LK41</accession>
<dbReference type="VEuPathDB" id="FungiDB:I7I53_01901"/>
<gene>
    <name evidence="1" type="ORF">I7I53_01901</name>
</gene>
<organism evidence="1 2">
    <name type="scientific">Ajellomyces capsulatus (strain H88)</name>
    <name type="common">Darling's disease fungus</name>
    <name type="synonym">Histoplasma capsulatum</name>
    <dbReference type="NCBI Taxonomy" id="544711"/>
    <lineage>
        <taxon>Eukaryota</taxon>
        <taxon>Fungi</taxon>
        <taxon>Dikarya</taxon>
        <taxon>Ascomycota</taxon>
        <taxon>Pezizomycotina</taxon>
        <taxon>Eurotiomycetes</taxon>
        <taxon>Eurotiomycetidae</taxon>
        <taxon>Onygenales</taxon>
        <taxon>Ajellomycetaceae</taxon>
        <taxon>Histoplasma</taxon>
    </lineage>
</organism>
<evidence type="ECO:0000313" key="2">
    <source>
        <dbReference type="Proteomes" id="UP000663419"/>
    </source>
</evidence>